<organism evidence="1">
    <name type="scientific">marine sediment metagenome</name>
    <dbReference type="NCBI Taxonomy" id="412755"/>
    <lineage>
        <taxon>unclassified sequences</taxon>
        <taxon>metagenomes</taxon>
        <taxon>ecological metagenomes</taxon>
    </lineage>
</organism>
<name>A0A0F9P0W9_9ZZZZ</name>
<accession>A0A0F9P0W9</accession>
<comment type="caution">
    <text evidence="1">The sequence shown here is derived from an EMBL/GenBank/DDBJ whole genome shotgun (WGS) entry which is preliminary data.</text>
</comment>
<evidence type="ECO:0000313" key="1">
    <source>
        <dbReference type="EMBL" id="KKM87162.1"/>
    </source>
</evidence>
<protein>
    <submittedName>
        <fullName evidence="1">Uncharacterized protein</fullName>
    </submittedName>
</protein>
<sequence>MAWDTARTKAGRRLFRCVEIDLDFCSLIYATSPCVAVLGTTGDRKCFNTRETCQDPDNYDPADKTYRFCDPIEGLPRDFDAIPSLRGIELSPTMIDPGRTLGKRASAIATFLDHPHHDRGIDKYVDERPAGTASATGETYTPFELGTFFAKLRSRNPFYSGRLMHILTGYLPWDFDKTPEQQPAYTSAEVIANLRRRTYIMERWEGPDAAGAFKIIAKDMLKLADNDRTLVPIPTSGRLDGDITDADGSATLIPAGVGDDEYDASGTILIGSESITFTRVGDDLTLTARGVDGTVAEEHKEDDLVQQALRFTSIRVDSIIQDLLQDFVGIDPSFIPFSDWQDEVGTWLSSHRFSTVIWKPTGVRKLLNELCQQSLLYLWWDDIDQEIKLRAVRPSSAETALTDDAHLIQNSTKIQDRHDERLTRVVVHFDVRNAVVDVPGEEDFAQSVTAIDADAETSDKFGDVRTSKIFARWLGAANRAQALQLAARMLASYKDTPQDISFRLGAKDASLVTGDVFTIETRLLADVTGAAEAKRHQVLQVEELPDGSFSYEAQRYQFSTRYGFIGPDSLADFGAAPAADLESYAWISQNTGDFADGTDAYRIL</sequence>
<dbReference type="EMBL" id="LAZR01007145">
    <property type="protein sequence ID" value="KKM87162.1"/>
    <property type="molecule type" value="Genomic_DNA"/>
</dbReference>
<dbReference type="AlphaFoldDB" id="A0A0F9P0W9"/>
<proteinExistence type="predicted"/>
<reference evidence="1" key="1">
    <citation type="journal article" date="2015" name="Nature">
        <title>Complex archaea that bridge the gap between prokaryotes and eukaryotes.</title>
        <authorList>
            <person name="Spang A."/>
            <person name="Saw J.H."/>
            <person name="Jorgensen S.L."/>
            <person name="Zaremba-Niedzwiedzka K."/>
            <person name="Martijn J."/>
            <person name="Lind A.E."/>
            <person name="van Eijk R."/>
            <person name="Schleper C."/>
            <person name="Guy L."/>
            <person name="Ettema T.J."/>
        </authorList>
    </citation>
    <scope>NUCLEOTIDE SEQUENCE</scope>
</reference>
<gene>
    <name evidence="1" type="ORF">LCGC14_1271690</name>
</gene>